<keyword evidence="8" id="KW-0547">Nucleotide-binding</keyword>
<feature type="region of interest" description="Disordered" evidence="12">
    <location>
        <begin position="121"/>
        <end position="156"/>
    </location>
</feature>
<evidence type="ECO:0000256" key="12">
    <source>
        <dbReference type="SAM" id="MobiDB-lite"/>
    </source>
</evidence>
<keyword evidence="7" id="KW-0812">Transmembrane</keyword>
<feature type="region of interest" description="Disordered" evidence="12">
    <location>
        <begin position="1"/>
        <end position="35"/>
    </location>
</feature>
<feature type="domain" description="Fringe-like glycosyltransferase" evidence="13">
    <location>
        <begin position="274"/>
        <end position="351"/>
    </location>
</feature>
<comment type="similarity">
    <text evidence="3">Belongs to the glycosyltransferase 31 family. Beta3-Gal-T subfamily.</text>
</comment>
<dbReference type="Pfam" id="PF02434">
    <property type="entry name" value="Fringe"/>
    <property type="match status" value="1"/>
</dbReference>
<comment type="subcellular location">
    <subcellularLocation>
        <location evidence="1">Membrane</location>
        <topology evidence="1">Single-pass type II membrane protein</topology>
    </subcellularLocation>
</comment>
<keyword evidence="5" id="KW-0328">Glycosyltransferase</keyword>
<reference evidence="14 15" key="1">
    <citation type="submission" date="2019-05" db="EMBL/GenBank/DDBJ databases">
        <title>Sporisorium graminicola CBS 10092 draft sequencing and annotation.</title>
        <authorList>
            <person name="Solano-Gonzalez S."/>
            <person name="Caddick M.X."/>
            <person name="Darby A."/>
        </authorList>
    </citation>
    <scope>NUCLEOTIDE SEQUENCE [LARGE SCALE GENOMIC DNA]</scope>
    <source>
        <strain evidence="14 15">CBS 10092</strain>
    </source>
</reference>
<dbReference type="EC" id="2.4.1.122" evidence="4"/>
<dbReference type="AlphaFoldDB" id="A0A4U7KY85"/>
<sequence>MVSSQSGYVAIPTSDTDTGVGSSRHASASSSLSSSPLQHATATLYPLPSHDQPYELSEKKQAAWHTHAAKSPFQDPYTPDSGEAKTLLRSAAGWIQRCKTTVLVCVCIVLATMVLLRDYRASSPPPASPSTNALVASSSTTTTSPTLPSPTPPTPAYRLEDDMVLITKVGSATVHKRLLIHLAEQPRSHLYMPNQLYVSDYALQLGNITLYDALANVTSTISALPEFRSLRGELQALLESNQNLDDMSSKDAGWKLDKYKFLPAVAEAWRRFPGKKWYVLVEADTFVFWDEMVKWLGRLDEGEQYLLGHPSFCDYDGKSTMFTHGGSGIVMSRTLVEASFGSDAEFEHTHDELIQASAFGDALLSKAIYDSPRVHLTELSPEGGERFNSDPPRVLKFVRGTWCKPILTFHHITPTDAVHMYDFQRRITPLLPANDTVRWADVWDEFTPHFLKQAMEQVGRFHNDHSAQFVDPATGAEPGEVAIVDWQAFEDWDSETTDVVTPSADECQRKCRQDANCLMWEWRKKGDGWPEQEWAQNRKRDEQARVWGKCRYTTEFLRIGLTKPKADDELTTGWMGSRIDRWRREQVCSGRTGLNGYD</sequence>
<name>A0A4U7KY85_9BASI</name>
<comment type="pathway">
    <text evidence="2">Protein modification; protein glycosylation.</text>
</comment>
<evidence type="ECO:0000256" key="4">
    <source>
        <dbReference type="ARBA" id="ARBA00012557"/>
    </source>
</evidence>
<keyword evidence="11" id="KW-0472">Membrane</keyword>
<dbReference type="Gene3D" id="3.50.4.10">
    <property type="entry name" value="Hepatocyte Growth Factor"/>
    <property type="match status" value="1"/>
</dbReference>
<comment type="caution">
    <text evidence="14">The sequence shown here is derived from an EMBL/GenBank/DDBJ whole genome shotgun (WGS) entry which is preliminary data.</text>
</comment>
<proteinExistence type="inferred from homology"/>
<dbReference type="GO" id="GO:0016263">
    <property type="term" value="F:glycoprotein-N-acetylgalactosamine 3-beta-galactosyltransferase activity"/>
    <property type="evidence" value="ECO:0007669"/>
    <property type="project" value="UniProtKB-EC"/>
</dbReference>
<dbReference type="OrthoDB" id="414175at2759"/>
<evidence type="ECO:0000256" key="5">
    <source>
        <dbReference type="ARBA" id="ARBA00022676"/>
    </source>
</evidence>
<evidence type="ECO:0000256" key="7">
    <source>
        <dbReference type="ARBA" id="ARBA00022692"/>
    </source>
</evidence>
<evidence type="ECO:0000259" key="13">
    <source>
        <dbReference type="Pfam" id="PF02434"/>
    </source>
</evidence>
<dbReference type="Proteomes" id="UP000306050">
    <property type="component" value="Chromosome SGRAM_10"/>
</dbReference>
<evidence type="ECO:0000256" key="11">
    <source>
        <dbReference type="ARBA" id="ARBA00023136"/>
    </source>
</evidence>
<dbReference type="KEGG" id="sgra:EX895_001098"/>
<dbReference type="GO" id="GO:0016020">
    <property type="term" value="C:membrane"/>
    <property type="evidence" value="ECO:0007669"/>
    <property type="project" value="UniProtKB-SubCell"/>
</dbReference>
<evidence type="ECO:0000256" key="2">
    <source>
        <dbReference type="ARBA" id="ARBA00004922"/>
    </source>
</evidence>
<organism evidence="14 15">
    <name type="scientific">Sporisorium graminicola</name>
    <dbReference type="NCBI Taxonomy" id="280036"/>
    <lineage>
        <taxon>Eukaryota</taxon>
        <taxon>Fungi</taxon>
        <taxon>Dikarya</taxon>
        <taxon>Basidiomycota</taxon>
        <taxon>Ustilaginomycotina</taxon>
        <taxon>Ustilaginomycetes</taxon>
        <taxon>Ustilaginales</taxon>
        <taxon>Ustilaginaceae</taxon>
        <taxon>Sporisorium</taxon>
    </lineage>
</organism>
<keyword evidence="9" id="KW-0735">Signal-anchor</keyword>
<evidence type="ECO:0000313" key="14">
    <source>
        <dbReference type="EMBL" id="TKY89801.1"/>
    </source>
</evidence>
<evidence type="ECO:0000256" key="8">
    <source>
        <dbReference type="ARBA" id="ARBA00022741"/>
    </source>
</evidence>
<dbReference type="PANTHER" id="PTHR23033:SF47">
    <property type="entry name" value="APPLE DOMAIN-CONTAINING PROTEIN-RELATED"/>
    <property type="match status" value="1"/>
</dbReference>
<dbReference type="RefSeq" id="XP_029741786.1">
    <property type="nucleotide sequence ID" value="XM_029881698.1"/>
</dbReference>
<accession>A0A4U7KY85</accession>
<keyword evidence="6" id="KW-0808">Transferase</keyword>
<feature type="compositionally biased region" description="Low complexity" evidence="12">
    <location>
        <begin position="22"/>
        <end position="35"/>
    </location>
</feature>
<dbReference type="EMBL" id="SRRM01000003">
    <property type="protein sequence ID" value="TKY89801.1"/>
    <property type="molecule type" value="Genomic_DNA"/>
</dbReference>
<dbReference type="Gene3D" id="3.90.550.50">
    <property type="match status" value="1"/>
</dbReference>
<evidence type="ECO:0000256" key="9">
    <source>
        <dbReference type="ARBA" id="ARBA00022968"/>
    </source>
</evidence>
<dbReference type="GO" id="GO:0000166">
    <property type="term" value="F:nucleotide binding"/>
    <property type="evidence" value="ECO:0007669"/>
    <property type="project" value="UniProtKB-KW"/>
</dbReference>
<evidence type="ECO:0000313" key="15">
    <source>
        <dbReference type="Proteomes" id="UP000306050"/>
    </source>
</evidence>
<keyword evidence="15" id="KW-1185">Reference proteome</keyword>
<keyword evidence="10" id="KW-1133">Transmembrane helix</keyword>
<protein>
    <recommendedName>
        <fullName evidence="4">N-acetylgalactosaminide beta-1,3-galactosyltransferase</fullName>
        <ecNumber evidence="4">2.4.1.122</ecNumber>
    </recommendedName>
</protein>
<dbReference type="PANTHER" id="PTHR23033">
    <property type="entry name" value="BETA1,3-GALACTOSYLTRANSFERASE"/>
    <property type="match status" value="1"/>
</dbReference>
<evidence type="ECO:0000256" key="6">
    <source>
        <dbReference type="ARBA" id="ARBA00022679"/>
    </source>
</evidence>
<dbReference type="GeneID" id="40723993"/>
<evidence type="ECO:0000256" key="1">
    <source>
        <dbReference type="ARBA" id="ARBA00004606"/>
    </source>
</evidence>
<dbReference type="InterPro" id="IPR003378">
    <property type="entry name" value="Fringe-like_glycosylTrfase"/>
</dbReference>
<evidence type="ECO:0000256" key="10">
    <source>
        <dbReference type="ARBA" id="ARBA00022989"/>
    </source>
</evidence>
<dbReference type="InterPro" id="IPR026050">
    <property type="entry name" value="C1GALT1/C1GALT1_chp1"/>
</dbReference>
<feature type="compositionally biased region" description="Low complexity" evidence="12">
    <location>
        <begin position="137"/>
        <end position="146"/>
    </location>
</feature>
<gene>
    <name evidence="14" type="ORF">EX895_001098</name>
</gene>
<evidence type="ECO:0000256" key="3">
    <source>
        <dbReference type="ARBA" id="ARBA00006462"/>
    </source>
</evidence>
<feature type="compositionally biased region" description="Polar residues" evidence="12">
    <location>
        <begin position="1"/>
        <end position="21"/>
    </location>
</feature>